<feature type="region of interest" description="Disordered" evidence="9">
    <location>
        <begin position="876"/>
        <end position="898"/>
    </location>
</feature>
<evidence type="ECO:0000256" key="7">
    <source>
        <dbReference type="ARBA" id="ARBA00023136"/>
    </source>
</evidence>
<feature type="compositionally biased region" description="Polar residues" evidence="9">
    <location>
        <begin position="155"/>
        <end position="171"/>
    </location>
</feature>
<keyword evidence="7 10" id="KW-0472">Membrane</keyword>
<evidence type="ECO:0000313" key="12">
    <source>
        <dbReference type="EMBL" id="KAF4617381.1"/>
    </source>
</evidence>
<protein>
    <recommendedName>
        <fullName evidence="11">SH3 domain-containing protein</fullName>
    </recommendedName>
</protein>
<feature type="transmembrane region" description="Helical" evidence="10">
    <location>
        <begin position="639"/>
        <end position="657"/>
    </location>
</feature>
<evidence type="ECO:0000256" key="4">
    <source>
        <dbReference type="ARBA" id="ARBA00022692"/>
    </source>
</evidence>
<proteinExistence type="predicted"/>
<comment type="caution">
    <text evidence="12">The sequence shown here is derived from an EMBL/GenBank/DDBJ whole genome shotgun (WGS) entry which is preliminary data.</text>
</comment>
<dbReference type="PANTHER" id="PTHR32468">
    <property type="entry name" value="CATION/H + ANTIPORTER"/>
    <property type="match status" value="1"/>
</dbReference>
<evidence type="ECO:0000256" key="2">
    <source>
        <dbReference type="ARBA" id="ARBA00022443"/>
    </source>
</evidence>
<keyword evidence="6" id="KW-0406">Ion transport</keyword>
<feature type="transmembrane region" description="Helical" evidence="10">
    <location>
        <begin position="470"/>
        <end position="491"/>
    </location>
</feature>
<gene>
    <name evidence="12" type="ORF">D9613_006310</name>
</gene>
<feature type="transmembrane region" description="Helical" evidence="10">
    <location>
        <begin position="38"/>
        <end position="60"/>
    </location>
</feature>
<dbReference type="Pfam" id="PF00999">
    <property type="entry name" value="Na_H_Exchanger"/>
    <property type="match status" value="1"/>
</dbReference>
<dbReference type="Gene3D" id="2.30.30.40">
    <property type="entry name" value="SH3 Domains"/>
    <property type="match status" value="1"/>
</dbReference>
<keyword evidence="3" id="KW-0813">Transport</keyword>
<dbReference type="Proteomes" id="UP000521872">
    <property type="component" value="Unassembled WGS sequence"/>
</dbReference>
<feature type="compositionally biased region" description="Basic and acidic residues" evidence="9">
    <location>
        <begin position="219"/>
        <end position="231"/>
    </location>
</feature>
<name>A0A8H4VNR2_9AGAR</name>
<feature type="transmembrane region" description="Helical" evidence="10">
    <location>
        <begin position="12"/>
        <end position="32"/>
    </location>
</feature>
<dbReference type="Gene3D" id="1.20.1530.20">
    <property type="match status" value="1"/>
</dbReference>
<dbReference type="GO" id="GO:0016020">
    <property type="term" value="C:membrane"/>
    <property type="evidence" value="ECO:0007669"/>
    <property type="project" value="UniProtKB-SubCell"/>
</dbReference>
<organism evidence="12 13">
    <name type="scientific">Agrocybe pediades</name>
    <dbReference type="NCBI Taxonomy" id="84607"/>
    <lineage>
        <taxon>Eukaryota</taxon>
        <taxon>Fungi</taxon>
        <taxon>Dikarya</taxon>
        <taxon>Basidiomycota</taxon>
        <taxon>Agaricomycotina</taxon>
        <taxon>Agaricomycetes</taxon>
        <taxon>Agaricomycetidae</taxon>
        <taxon>Agaricales</taxon>
        <taxon>Agaricineae</taxon>
        <taxon>Strophariaceae</taxon>
        <taxon>Agrocybe</taxon>
    </lineage>
</organism>
<evidence type="ECO:0000259" key="11">
    <source>
        <dbReference type="PROSITE" id="PS50002"/>
    </source>
</evidence>
<dbReference type="GO" id="GO:1902600">
    <property type="term" value="P:proton transmembrane transport"/>
    <property type="evidence" value="ECO:0007669"/>
    <property type="project" value="InterPro"/>
</dbReference>
<evidence type="ECO:0000256" key="1">
    <source>
        <dbReference type="ARBA" id="ARBA00004141"/>
    </source>
</evidence>
<keyword evidence="2 8" id="KW-0728">SH3 domain</keyword>
<feature type="transmembrane region" description="Helical" evidence="10">
    <location>
        <begin position="72"/>
        <end position="91"/>
    </location>
</feature>
<dbReference type="InterPro" id="IPR036028">
    <property type="entry name" value="SH3-like_dom_sf"/>
</dbReference>
<dbReference type="PROSITE" id="PS50002">
    <property type="entry name" value="SH3"/>
    <property type="match status" value="1"/>
</dbReference>
<evidence type="ECO:0000256" key="8">
    <source>
        <dbReference type="PROSITE-ProRule" id="PRU00192"/>
    </source>
</evidence>
<keyword evidence="5 10" id="KW-1133">Transmembrane helix</keyword>
<dbReference type="SUPFAM" id="SSF50044">
    <property type="entry name" value="SH3-domain"/>
    <property type="match status" value="1"/>
</dbReference>
<accession>A0A8H4VNR2</accession>
<dbReference type="InterPro" id="IPR001452">
    <property type="entry name" value="SH3_domain"/>
</dbReference>
<dbReference type="Pfam" id="PF00018">
    <property type="entry name" value="SH3_1"/>
    <property type="match status" value="1"/>
</dbReference>
<comment type="subcellular location">
    <subcellularLocation>
        <location evidence="1">Membrane</location>
        <topology evidence="1">Multi-pass membrane protein</topology>
    </subcellularLocation>
</comment>
<evidence type="ECO:0000256" key="10">
    <source>
        <dbReference type="SAM" id="Phobius"/>
    </source>
</evidence>
<dbReference type="EMBL" id="JAACJL010000030">
    <property type="protein sequence ID" value="KAF4617381.1"/>
    <property type="molecule type" value="Genomic_DNA"/>
</dbReference>
<feature type="transmembrane region" description="Helical" evidence="10">
    <location>
        <begin position="573"/>
        <end position="599"/>
    </location>
</feature>
<feature type="transmembrane region" description="Helical" evidence="10">
    <location>
        <begin position="723"/>
        <end position="745"/>
    </location>
</feature>
<feature type="transmembrane region" description="Helical" evidence="10">
    <location>
        <begin position="663"/>
        <end position="680"/>
    </location>
</feature>
<feature type="transmembrane region" description="Helical" evidence="10">
    <location>
        <begin position="540"/>
        <end position="561"/>
    </location>
</feature>
<evidence type="ECO:0000256" key="3">
    <source>
        <dbReference type="ARBA" id="ARBA00022448"/>
    </source>
</evidence>
<dbReference type="PANTHER" id="PTHR32468:SF0">
    <property type="entry name" value="K(+)_H(+) ANTIPORTER 1"/>
    <property type="match status" value="1"/>
</dbReference>
<evidence type="ECO:0000256" key="6">
    <source>
        <dbReference type="ARBA" id="ARBA00023065"/>
    </source>
</evidence>
<feature type="transmembrane region" description="Helical" evidence="10">
    <location>
        <begin position="605"/>
        <end position="627"/>
    </location>
</feature>
<feature type="region of interest" description="Disordered" evidence="9">
    <location>
        <begin position="126"/>
        <end position="171"/>
    </location>
</feature>
<feature type="transmembrane region" description="Helical" evidence="10">
    <location>
        <begin position="503"/>
        <end position="528"/>
    </location>
</feature>
<feature type="transmembrane region" description="Helical" evidence="10">
    <location>
        <begin position="413"/>
        <end position="433"/>
    </location>
</feature>
<keyword evidence="4 10" id="KW-0812">Transmembrane</keyword>
<evidence type="ECO:0000313" key="13">
    <source>
        <dbReference type="Proteomes" id="UP000521872"/>
    </source>
</evidence>
<dbReference type="InterPro" id="IPR006153">
    <property type="entry name" value="Cation/H_exchanger_TM"/>
</dbReference>
<evidence type="ECO:0000256" key="5">
    <source>
        <dbReference type="ARBA" id="ARBA00022989"/>
    </source>
</evidence>
<feature type="transmembrane region" description="Helical" evidence="10">
    <location>
        <begin position="692"/>
        <end position="711"/>
    </location>
</feature>
<feature type="domain" description="SH3" evidence="11">
    <location>
        <begin position="229"/>
        <end position="290"/>
    </location>
</feature>
<sequence>MPISNAPVRILWFAIILHLILLVLVALVLMGSPEYDTVYAYGTQISVLSALSTAFAVIGVDQNIYAPRSSQQATGAGYLIAAIVDLLWIFYFTSPPQSPIMHLAGSSSRAEPGPRNHVEKIQRSTDAFPTSPANAGRQEPVGYDVERTEPPPRTSFFNRFTSPQKPKSGLSNVIIPAEGTVASRSTAQVPSAVLNPRAESVALSEIKTEPARQGNPAKAEGEGSVRSDTPEWKAEAMYPYNGSTSDPNEISFKKGEILKVYDKTGKWWDAENAEGKRGIYHTCIQCFSSSLCSCWYINNFIESCSTSPPIMIFTMFLLVVGVAVGRINEQTGVTFAENINIRSLVLGPGYKHLRIGGLLPRGYSLYPSFTTTFMPEFSTQVISLFQKRAASEQGGLLSGKDPTEVNLADPIRLWIIQVGIIVCTASLLSLGLSKMRQPKVIAEVLGGIILGPTAMGHVPGFTKHIFPAESISYLSLVANIGLCLFLFLVGLEIDGGVIKRNVRLSATVALAGMILPFGIGAGMSHAIFKAFIDQNTEFTHFMLFAGVAYSITAFPVLCRILTELKLLDTTVGIVVLSAGVGNDIVGWILLALSVALVNASTGLTALYILLACVGWTLFLLFPVRFALRWLARKTGSVESGPTVFFMTVTMMILFGSAFFTDIIGVHAIFGAFVAGIIVPREGGLAITMTEKLEDMVSIIFLPLYFTLSGLNTDLTLLNDGKKWGYTFAIIVTAFVGKFGGCTIASRYVAKFNWRESSAIGSLMSCKGLVELIVLNVGLNAKILSPTVFSMFVLEALVLTFMTTPLVTYFYPPGVRRRVTNTGPSFDAVADGGETGKRKPMVSAEDGAYKSRFTVVLDKLEHMPGMMALTQLILPAQPSTPTSETRAPSSQSNAHSSPVTAEALRLIELSDRVSAVMKSSVSDSLLQTDPMLSIFRMFGQLSGISVTPTISIVKFDDLSYSVAEHAKNFDSDLIMLPWLPPVHDAFENPVHDHHHPISSTQQPSIVLPETAPATAATSGFRSPLSHNPFDIFFRASQIRSPGNATPSGVDNNTTASIVHSQFVRGVFAQAKTDVALFVDQSTLEFPSTVGIGAPNTAQHVFLPFFGGPDDRTALEFVIQICQNPRIRGTIIRITKTDEVVDDGSGALAAGKPVHLSVGEAGKNMEELNALTVGSRIGGFPDTIYGQQNTETRLQSETADNIIWARYAPKVTPDSKSASSSSSEKPHIEFKILSTPIPLHAAVRQASEEALNSKAKLTVVTGRSRRLAVENHRKELKELMDEHGRLGSEVRKTIGDVATAFVVAGVGSGIVVLQAANPE</sequence>
<dbReference type="SMART" id="SM00326">
    <property type="entry name" value="SH3"/>
    <property type="match status" value="1"/>
</dbReference>
<feature type="transmembrane region" description="Helical" evidence="10">
    <location>
        <begin position="440"/>
        <end position="458"/>
    </location>
</feature>
<dbReference type="InterPro" id="IPR050794">
    <property type="entry name" value="CPA2_transporter"/>
</dbReference>
<feature type="region of interest" description="Disordered" evidence="9">
    <location>
        <begin position="205"/>
        <end position="231"/>
    </location>
</feature>
<reference evidence="12 13" key="1">
    <citation type="submission" date="2019-12" db="EMBL/GenBank/DDBJ databases">
        <authorList>
            <person name="Floudas D."/>
            <person name="Bentzer J."/>
            <person name="Ahren D."/>
            <person name="Johansson T."/>
            <person name="Persson P."/>
            <person name="Tunlid A."/>
        </authorList>
    </citation>
    <scope>NUCLEOTIDE SEQUENCE [LARGE SCALE GENOMIC DNA]</scope>
    <source>
        <strain evidence="12 13">CBS 102.39</strain>
    </source>
</reference>
<feature type="transmembrane region" description="Helical" evidence="10">
    <location>
        <begin position="790"/>
        <end position="810"/>
    </location>
</feature>
<dbReference type="InterPro" id="IPR038770">
    <property type="entry name" value="Na+/solute_symporter_sf"/>
</dbReference>
<evidence type="ECO:0000256" key="9">
    <source>
        <dbReference type="SAM" id="MobiDB-lite"/>
    </source>
</evidence>
<keyword evidence="13" id="KW-1185">Reference proteome</keyword>
<dbReference type="GO" id="GO:0015297">
    <property type="term" value="F:antiporter activity"/>
    <property type="evidence" value="ECO:0007669"/>
    <property type="project" value="InterPro"/>
</dbReference>